<dbReference type="Gene3D" id="3.40.720.10">
    <property type="entry name" value="Alkaline Phosphatase, subunit A"/>
    <property type="match status" value="1"/>
</dbReference>
<dbReference type="GO" id="GO:0046872">
    <property type="term" value="F:metal ion binding"/>
    <property type="evidence" value="ECO:0007669"/>
    <property type="project" value="UniProtKB-KW"/>
</dbReference>
<dbReference type="Proteomes" id="UP000031637">
    <property type="component" value="Chromosome"/>
</dbReference>
<dbReference type="Pfam" id="PF00884">
    <property type="entry name" value="Sulfatase"/>
    <property type="match status" value="1"/>
</dbReference>
<dbReference type="GO" id="GO:0016787">
    <property type="term" value="F:hydrolase activity"/>
    <property type="evidence" value="ECO:0007669"/>
    <property type="project" value="UniProtKB-KW"/>
</dbReference>
<dbReference type="InterPro" id="IPR000917">
    <property type="entry name" value="Sulfatase_N"/>
</dbReference>
<proteinExistence type="inferred from homology"/>
<evidence type="ECO:0000256" key="3">
    <source>
        <dbReference type="ARBA" id="ARBA00022801"/>
    </source>
</evidence>
<evidence type="ECO:0000256" key="1">
    <source>
        <dbReference type="ARBA" id="ARBA00008779"/>
    </source>
</evidence>
<protein>
    <submittedName>
        <fullName evidence="6">Sulfatase</fullName>
    </submittedName>
</protein>
<evidence type="ECO:0000256" key="2">
    <source>
        <dbReference type="ARBA" id="ARBA00022723"/>
    </source>
</evidence>
<dbReference type="KEGG" id="shd:SUTH_00509"/>
<dbReference type="AlphaFoldDB" id="W0SF47"/>
<dbReference type="CDD" id="cd16025">
    <property type="entry name" value="PAS_like"/>
    <property type="match status" value="1"/>
</dbReference>
<gene>
    <name evidence="6" type="ORF">SUTH_00509</name>
</gene>
<accession>W0SF47</accession>
<dbReference type="PANTHER" id="PTHR42693">
    <property type="entry name" value="ARYLSULFATASE FAMILY MEMBER"/>
    <property type="match status" value="1"/>
</dbReference>
<evidence type="ECO:0000313" key="7">
    <source>
        <dbReference type="Proteomes" id="UP000031637"/>
    </source>
</evidence>
<keyword evidence="4" id="KW-0106">Calcium</keyword>
<reference evidence="6 7" key="1">
    <citation type="journal article" date="2014" name="Syst. Appl. Microbiol.">
        <title>Complete genomes of freshwater sulfur oxidizers Sulfuricella denitrificans skB26 and Sulfuritalea hydrogenivorans sk43H: genetic insights into the sulfur oxidation pathway of betaproteobacteria.</title>
        <authorList>
            <person name="Watanabe T."/>
            <person name="Kojima H."/>
            <person name="Fukui M."/>
        </authorList>
    </citation>
    <scope>NUCLEOTIDE SEQUENCE [LARGE SCALE GENOMIC DNA]</scope>
    <source>
        <strain evidence="6">DSM22779</strain>
    </source>
</reference>
<dbReference type="InterPro" id="IPR024607">
    <property type="entry name" value="Sulfatase_CS"/>
</dbReference>
<dbReference type="HOGENOM" id="CLU_006332_11_0_4"/>
<evidence type="ECO:0000256" key="4">
    <source>
        <dbReference type="ARBA" id="ARBA00022837"/>
    </source>
</evidence>
<keyword evidence="7" id="KW-1185">Reference proteome</keyword>
<evidence type="ECO:0000313" key="6">
    <source>
        <dbReference type="EMBL" id="BAO28323.1"/>
    </source>
</evidence>
<dbReference type="PANTHER" id="PTHR42693:SF43">
    <property type="entry name" value="BLL2667 PROTEIN"/>
    <property type="match status" value="1"/>
</dbReference>
<dbReference type="EMBL" id="AP012547">
    <property type="protein sequence ID" value="BAO28323.1"/>
    <property type="molecule type" value="Genomic_DNA"/>
</dbReference>
<feature type="domain" description="Sulfatase N-terminal" evidence="5">
    <location>
        <begin position="77"/>
        <end position="492"/>
    </location>
</feature>
<organism evidence="6 7">
    <name type="scientific">Sulfuritalea hydrogenivorans sk43H</name>
    <dbReference type="NCBI Taxonomy" id="1223802"/>
    <lineage>
        <taxon>Bacteria</taxon>
        <taxon>Pseudomonadati</taxon>
        <taxon>Pseudomonadota</taxon>
        <taxon>Betaproteobacteria</taxon>
        <taxon>Nitrosomonadales</taxon>
        <taxon>Sterolibacteriaceae</taxon>
        <taxon>Sulfuritalea</taxon>
    </lineage>
</organism>
<dbReference type="STRING" id="1223802.SUTH_00509"/>
<name>W0SF47_9PROT</name>
<comment type="similarity">
    <text evidence="1">Belongs to the sulfatase family.</text>
</comment>
<dbReference type="SUPFAM" id="SSF53649">
    <property type="entry name" value="Alkaline phosphatase-like"/>
    <property type="match status" value="1"/>
</dbReference>
<dbReference type="InterPro" id="IPR050738">
    <property type="entry name" value="Sulfatase"/>
</dbReference>
<keyword evidence="2" id="KW-0479">Metal-binding</keyword>
<dbReference type="InterPro" id="IPR017850">
    <property type="entry name" value="Alkaline_phosphatase_core_sf"/>
</dbReference>
<evidence type="ECO:0000259" key="5">
    <source>
        <dbReference type="Pfam" id="PF00884"/>
    </source>
</evidence>
<keyword evidence="3" id="KW-0378">Hydrolase</keyword>
<sequence length="801" mass="88554">MRAGNSIAEGSHRMGRSKINPDKLICAALVSLGMAGAANAQEVLPRPDTAFKGKIGVTRLDSTPAWQAFPEPKKDAPNVLLVLLDDVGFGATSLFGGLARMPKLEQLAAEGVRYNNFHTTGVCSPTRAALLTGRNHHQVGWGRLQEHPAGFPGYTTLWKKETASVAEVLRLNGYSTSAFGKWHNTPNWEISPAGPFDHWPTGLGFEYFYGFLGGNASHWEPALFRNTLAVDVPVRPSQGYHLTTDLVNDAIRWLHDHNAVAPSRPYFMYFATGAVHNPHHVPKEWIAKSRGRYDQGWDKFREEVFERQKKLGIIPADALLTPRPPGLPAWDSLGADQKKLYARQMEIYSAYLEQTDHEVGRLIDEVRRAPDGNNTMVLYMVGDNGGSAEGTVDGSAVGSWAIASRFKEGPETLLRYADDLGGPNHDNHYAAAWAWATSTPFQWMKQVASHFGGTRNPLIVSWPGRVGAPERVRRQFGHVNDIVPTIYEAAGISPPDIVNGAAQKPLEGKSLLATFTDPQAQEKHLTQYFEMFGNRAIYKDGWMASAKRDYEPWNIYVQELRVLNPTFEKDRWELYEVSKDFSQAKDLAATNPEKLAELKAEFDREARRNDVYPLVPIPQFPLTLVAKRKAFRLAGDVSRLPAEAIPDLAGRWHRIEADIAVPVGSVAGVIVALGGRTGGFSLYVRNGRLTYENNALGRIHQTIVADRELPQGQVRVAYEFTPEIGTASVPIGLHAETTVPGVGRLYIGSTQVAEGKLEKFGAYSRKESLDLGQDRASPVSNSYEAPFRYVGTIGEVRLDVR</sequence>
<dbReference type="PROSITE" id="PS00523">
    <property type="entry name" value="SULFATASE_1"/>
    <property type="match status" value="1"/>
</dbReference>
<dbReference type="Gene3D" id="3.30.1120.10">
    <property type="match status" value="1"/>
</dbReference>